<dbReference type="EMBL" id="LR031873">
    <property type="protein sequence ID" value="VDD05870.1"/>
    <property type="molecule type" value="Genomic_DNA"/>
</dbReference>
<evidence type="ECO:0000313" key="1">
    <source>
        <dbReference type="EMBL" id="VDD05870.1"/>
    </source>
</evidence>
<reference evidence="1" key="1">
    <citation type="submission" date="2018-11" db="EMBL/GenBank/DDBJ databases">
        <authorList>
            <consortium name="Genoscope - CEA"/>
            <person name="William W."/>
        </authorList>
    </citation>
    <scope>NUCLEOTIDE SEQUENCE</scope>
</reference>
<name>A0A3P6BVQ8_BRAOL</name>
<proteinExistence type="predicted"/>
<gene>
    <name evidence="1" type="ORF">BOLC4T22730H</name>
</gene>
<protein>
    <submittedName>
        <fullName evidence="1">Uncharacterized protein</fullName>
    </submittedName>
</protein>
<organism evidence="1">
    <name type="scientific">Brassica oleracea</name>
    <name type="common">Wild cabbage</name>
    <dbReference type="NCBI Taxonomy" id="3712"/>
    <lineage>
        <taxon>Eukaryota</taxon>
        <taxon>Viridiplantae</taxon>
        <taxon>Streptophyta</taxon>
        <taxon>Embryophyta</taxon>
        <taxon>Tracheophyta</taxon>
        <taxon>Spermatophyta</taxon>
        <taxon>Magnoliopsida</taxon>
        <taxon>eudicotyledons</taxon>
        <taxon>Gunneridae</taxon>
        <taxon>Pentapetalae</taxon>
        <taxon>rosids</taxon>
        <taxon>malvids</taxon>
        <taxon>Brassicales</taxon>
        <taxon>Brassicaceae</taxon>
        <taxon>Brassiceae</taxon>
        <taxon>Brassica</taxon>
    </lineage>
</organism>
<dbReference type="AlphaFoldDB" id="A0A3P6BVQ8"/>
<sequence>MADGEDGGGGPNQPPLNLRNQIVQDEAILTLDYTDLQNILHATALHWLRADQLIWLFYHAEEFQIINTQLIPVETEGIYRVDNEWNRDRNVWLLSSLQRQRSFAGVRFCIRLSVGYPFLVDGVLMAMFRRVIRLAPDPDAYDPIRTTFVHYMYRTGEETDSEEEE</sequence>
<accession>A0A3P6BVQ8</accession>